<dbReference type="GO" id="GO:0004222">
    <property type="term" value="F:metalloendopeptidase activity"/>
    <property type="evidence" value="ECO:0007669"/>
    <property type="project" value="InterPro"/>
</dbReference>
<feature type="transmembrane region" description="Helical" evidence="12">
    <location>
        <begin position="36"/>
        <end position="59"/>
    </location>
</feature>
<dbReference type="PANTHER" id="PTHR43221">
    <property type="entry name" value="PROTEASE HTPX"/>
    <property type="match status" value="1"/>
</dbReference>
<feature type="transmembrane region" description="Helical" evidence="12">
    <location>
        <begin position="79"/>
        <end position="99"/>
    </location>
</feature>
<keyword evidence="1" id="KW-1003">Cell membrane</keyword>
<gene>
    <name evidence="14" type="ORF">SAMN04489842_2263</name>
</gene>
<comment type="cofactor">
    <cofactor evidence="10">
        <name>Zn(2+)</name>
        <dbReference type="ChEBI" id="CHEBI:29105"/>
    </cofactor>
    <text evidence="10">Binds 1 zinc ion per subunit.</text>
</comment>
<evidence type="ECO:0000256" key="6">
    <source>
        <dbReference type="ARBA" id="ARBA00022833"/>
    </source>
</evidence>
<evidence type="ECO:0000256" key="4">
    <source>
        <dbReference type="ARBA" id="ARBA00022723"/>
    </source>
</evidence>
<evidence type="ECO:0000259" key="13">
    <source>
        <dbReference type="Pfam" id="PF01435"/>
    </source>
</evidence>
<keyword evidence="15" id="KW-1185">Reference proteome</keyword>
<evidence type="ECO:0000256" key="7">
    <source>
        <dbReference type="ARBA" id="ARBA00022989"/>
    </source>
</evidence>
<feature type="region of interest" description="Disordered" evidence="11">
    <location>
        <begin position="337"/>
        <end position="368"/>
    </location>
</feature>
<keyword evidence="5 10" id="KW-0378">Hydrolase</keyword>
<keyword evidence="3 12" id="KW-0812">Transmembrane</keyword>
<dbReference type="Pfam" id="PF01435">
    <property type="entry name" value="Peptidase_M48"/>
    <property type="match status" value="1"/>
</dbReference>
<feature type="transmembrane region" description="Helical" evidence="12">
    <location>
        <begin position="231"/>
        <end position="250"/>
    </location>
</feature>
<dbReference type="EMBL" id="FNLC01000002">
    <property type="protein sequence ID" value="SDR08249.1"/>
    <property type="molecule type" value="Genomic_DNA"/>
</dbReference>
<dbReference type="AlphaFoldDB" id="A0A1H1G595"/>
<dbReference type="InterPro" id="IPR001915">
    <property type="entry name" value="Peptidase_M48"/>
</dbReference>
<keyword evidence="8 10" id="KW-0482">Metalloprotease</keyword>
<proteinExistence type="inferred from homology"/>
<dbReference type="PANTHER" id="PTHR43221:SF2">
    <property type="entry name" value="PROTEASE HTPX HOMOLOG"/>
    <property type="match status" value="1"/>
</dbReference>
<evidence type="ECO:0000256" key="10">
    <source>
        <dbReference type="RuleBase" id="RU003983"/>
    </source>
</evidence>
<keyword evidence="6 10" id="KW-0862">Zinc</keyword>
<sequence>MLRSDRTREPNVTIILPTCQTKVVSPSLLATADRGLAVRIGTSLLVLATLTVAFVWVTLRLLEWTGSLVSADLTHVSRSPLVLGLVTVGLLAAGTVYGYHRTLERTGAEPTPRDDRPELYAIADRLAASAGVPTPTIAVIDSDVPNSLAVGRPSNATIVVSTALLEALSDDELEAVLAHEVAHVANRDALVMELAGALAGITETIVRVSNCLRDWAIDFSDGHWRKRPGEALWIAGISVVTFTVAAPFWIGARSVHRLLSQYRELAADRAGAVLAGSPGALASALVTLEEATPQDADLRARDGTQAMCILPQAFELEEDESEDEEFYLRDVDYQFSGSSGDESTDGEDESSEWFDDGPIDAGEYEFRSRSTLDRATEAVDASRSLRFPNTHPSIDERYDRLLELESS</sequence>
<evidence type="ECO:0000256" key="1">
    <source>
        <dbReference type="ARBA" id="ARBA00022475"/>
    </source>
</evidence>
<comment type="similarity">
    <text evidence="10">Belongs to the peptidase M48 family.</text>
</comment>
<protein>
    <submittedName>
        <fullName evidence="14">Heat shock protein HtpX</fullName>
    </submittedName>
</protein>
<keyword evidence="14" id="KW-0346">Stress response</keyword>
<evidence type="ECO:0000256" key="8">
    <source>
        <dbReference type="ARBA" id="ARBA00023049"/>
    </source>
</evidence>
<keyword evidence="9 12" id="KW-0472">Membrane</keyword>
<evidence type="ECO:0000256" key="9">
    <source>
        <dbReference type="ARBA" id="ARBA00023136"/>
    </source>
</evidence>
<dbReference type="GO" id="GO:0046872">
    <property type="term" value="F:metal ion binding"/>
    <property type="evidence" value="ECO:0007669"/>
    <property type="project" value="UniProtKB-KW"/>
</dbReference>
<evidence type="ECO:0000256" key="11">
    <source>
        <dbReference type="SAM" id="MobiDB-lite"/>
    </source>
</evidence>
<evidence type="ECO:0000256" key="2">
    <source>
        <dbReference type="ARBA" id="ARBA00022670"/>
    </source>
</evidence>
<evidence type="ECO:0000313" key="14">
    <source>
        <dbReference type="EMBL" id="SDR08249.1"/>
    </source>
</evidence>
<keyword evidence="7 12" id="KW-1133">Transmembrane helix</keyword>
<accession>A0A1H1G595</accession>
<evidence type="ECO:0000256" key="12">
    <source>
        <dbReference type="SAM" id="Phobius"/>
    </source>
</evidence>
<name>A0A1H1G595_NATTX</name>
<reference evidence="15" key="1">
    <citation type="submission" date="2016-10" db="EMBL/GenBank/DDBJ databases">
        <authorList>
            <person name="Varghese N."/>
            <person name="Submissions S."/>
        </authorList>
    </citation>
    <scope>NUCLEOTIDE SEQUENCE [LARGE SCALE GENOMIC DNA]</scope>
    <source>
        <strain evidence="15">DSM 24767</strain>
    </source>
</reference>
<evidence type="ECO:0000256" key="3">
    <source>
        <dbReference type="ARBA" id="ARBA00022692"/>
    </source>
</evidence>
<dbReference type="Gene3D" id="3.30.2010.10">
    <property type="entry name" value="Metalloproteases ('zincins'), catalytic domain"/>
    <property type="match status" value="1"/>
</dbReference>
<evidence type="ECO:0000256" key="5">
    <source>
        <dbReference type="ARBA" id="ARBA00022801"/>
    </source>
</evidence>
<dbReference type="InterPro" id="IPR050083">
    <property type="entry name" value="HtpX_protease"/>
</dbReference>
<keyword evidence="2 10" id="KW-0645">Protease</keyword>
<feature type="domain" description="Peptidase M48" evidence="13">
    <location>
        <begin position="117"/>
        <end position="403"/>
    </location>
</feature>
<feature type="compositionally biased region" description="Acidic residues" evidence="11">
    <location>
        <begin position="342"/>
        <end position="358"/>
    </location>
</feature>
<organism evidence="14 15">
    <name type="scientific">Natronobacterium texcoconense</name>
    <dbReference type="NCBI Taxonomy" id="1095778"/>
    <lineage>
        <taxon>Archaea</taxon>
        <taxon>Methanobacteriati</taxon>
        <taxon>Methanobacteriota</taxon>
        <taxon>Stenosarchaea group</taxon>
        <taxon>Halobacteria</taxon>
        <taxon>Halobacteriales</taxon>
        <taxon>Natrialbaceae</taxon>
        <taxon>Natronobacterium</taxon>
    </lineage>
</organism>
<dbReference type="Proteomes" id="UP000198848">
    <property type="component" value="Unassembled WGS sequence"/>
</dbReference>
<keyword evidence="4" id="KW-0479">Metal-binding</keyword>
<dbReference type="GO" id="GO:0006508">
    <property type="term" value="P:proteolysis"/>
    <property type="evidence" value="ECO:0007669"/>
    <property type="project" value="UniProtKB-KW"/>
</dbReference>
<evidence type="ECO:0000313" key="15">
    <source>
        <dbReference type="Proteomes" id="UP000198848"/>
    </source>
</evidence>
<dbReference type="STRING" id="1095778.SAMN04489842_2263"/>